<evidence type="ECO:0000313" key="3">
    <source>
        <dbReference type="Proteomes" id="UP001500064"/>
    </source>
</evidence>
<evidence type="ECO:0000256" key="1">
    <source>
        <dbReference type="SAM" id="MobiDB-lite"/>
    </source>
</evidence>
<comment type="caution">
    <text evidence="2">The sequence shown here is derived from an EMBL/GenBank/DDBJ whole genome shotgun (WGS) entry which is preliminary data.</text>
</comment>
<dbReference type="Proteomes" id="UP001500064">
    <property type="component" value="Unassembled WGS sequence"/>
</dbReference>
<organism evidence="2 3">
    <name type="scientific">Nonomuraea maheshkhaliensis</name>
    <dbReference type="NCBI Taxonomy" id="419590"/>
    <lineage>
        <taxon>Bacteria</taxon>
        <taxon>Bacillati</taxon>
        <taxon>Actinomycetota</taxon>
        <taxon>Actinomycetes</taxon>
        <taxon>Streptosporangiales</taxon>
        <taxon>Streptosporangiaceae</taxon>
        <taxon>Nonomuraea</taxon>
    </lineage>
</organism>
<proteinExistence type="predicted"/>
<keyword evidence="3" id="KW-1185">Reference proteome</keyword>
<feature type="region of interest" description="Disordered" evidence="1">
    <location>
        <begin position="1"/>
        <end position="30"/>
    </location>
</feature>
<name>A0ABN2H131_9ACTN</name>
<dbReference type="RefSeq" id="WP_346113201.1">
    <property type="nucleotide sequence ID" value="NZ_BAAAMU010000119.1"/>
</dbReference>
<gene>
    <name evidence="2" type="ORF">GCM10009733_090970</name>
</gene>
<dbReference type="EMBL" id="BAAAMU010000119">
    <property type="protein sequence ID" value="GAA1680006.1"/>
    <property type="molecule type" value="Genomic_DNA"/>
</dbReference>
<reference evidence="2 3" key="1">
    <citation type="journal article" date="2019" name="Int. J. Syst. Evol. Microbiol.">
        <title>The Global Catalogue of Microorganisms (GCM) 10K type strain sequencing project: providing services to taxonomists for standard genome sequencing and annotation.</title>
        <authorList>
            <consortium name="The Broad Institute Genomics Platform"/>
            <consortium name="The Broad Institute Genome Sequencing Center for Infectious Disease"/>
            <person name="Wu L."/>
            <person name="Ma J."/>
        </authorList>
    </citation>
    <scope>NUCLEOTIDE SEQUENCE [LARGE SCALE GENOMIC DNA]</scope>
    <source>
        <strain evidence="2 3">JCM 13929</strain>
    </source>
</reference>
<accession>A0ABN2H131</accession>
<evidence type="ECO:0000313" key="2">
    <source>
        <dbReference type="EMBL" id="GAA1680006.1"/>
    </source>
</evidence>
<sequence>MTASSQLPALAPNGDTLISGQSRQPGEWDGRIDTVPLLRTTDIRSMERMRAIHAYARQGIVEIDAALAMLDRETPAP</sequence>
<protein>
    <submittedName>
        <fullName evidence="2">Uncharacterized protein</fullName>
    </submittedName>
</protein>